<evidence type="ECO:0000313" key="1">
    <source>
        <dbReference type="EMBL" id="JAD72822.1"/>
    </source>
</evidence>
<organism evidence="1">
    <name type="scientific">Arundo donax</name>
    <name type="common">Giant reed</name>
    <name type="synonym">Donax arundinaceus</name>
    <dbReference type="NCBI Taxonomy" id="35708"/>
    <lineage>
        <taxon>Eukaryota</taxon>
        <taxon>Viridiplantae</taxon>
        <taxon>Streptophyta</taxon>
        <taxon>Embryophyta</taxon>
        <taxon>Tracheophyta</taxon>
        <taxon>Spermatophyta</taxon>
        <taxon>Magnoliopsida</taxon>
        <taxon>Liliopsida</taxon>
        <taxon>Poales</taxon>
        <taxon>Poaceae</taxon>
        <taxon>PACMAD clade</taxon>
        <taxon>Arundinoideae</taxon>
        <taxon>Arundineae</taxon>
        <taxon>Arundo</taxon>
    </lineage>
</organism>
<dbReference type="AlphaFoldDB" id="A0A0A9CMS1"/>
<protein>
    <submittedName>
        <fullName evidence="1">Uncharacterized protein</fullName>
    </submittedName>
</protein>
<reference evidence="1" key="2">
    <citation type="journal article" date="2015" name="Data Brief">
        <title>Shoot transcriptome of the giant reed, Arundo donax.</title>
        <authorList>
            <person name="Barrero R.A."/>
            <person name="Guerrero F.D."/>
            <person name="Moolhuijzen P."/>
            <person name="Goolsby J.A."/>
            <person name="Tidwell J."/>
            <person name="Bellgard S.E."/>
            <person name="Bellgard M.I."/>
        </authorList>
    </citation>
    <scope>NUCLEOTIDE SEQUENCE</scope>
    <source>
        <tissue evidence="1">Shoot tissue taken approximately 20 cm above the soil surface</tissue>
    </source>
</reference>
<proteinExistence type="predicted"/>
<sequence length="107" mass="12572">MDGFFFVFWNWVDAGLAIYPRGVVRIQMWLCVLAQAFAVHKYSTFSCPMEFRHFFSILFHMPMPIQTMIPLNCDHRLIRHVLHNASAGIQHIQLATYTERNYKLPVA</sequence>
<dbReference type="EMBL" id="GBRH01225073">
    <property type="protein sequence ID" value="JAD72822.1"/>
    <property type="molecule type" value="Transcribed_RNA"/>
</dbReference>
<accession>A0A0A9CMS1</accession>
<reference evidence="1" key="1">
    <citation type="submission" date="2014-09" db="EMBL/GenBank/DDBJ databases">
        <authorList>
            <person name="Magalhaes I.L.F."/>
            <person name="Oliveira U."/>
            <person name="Santos F.R."/>
            <person name="Vidigal T.H.D.A."/>
            <person name="Brescovit A.D."/>
            <person name="Santos A.J."/>
        </authorList>
    </citation>
    <scope>NUCLEOTIDE SEQUENCE</scope>
    <source>
        <tissue evidence="1">Shoot tissue taken approximately 20 cm above the soil surface</tissue>
    </source>
</reference>
<name>A0A0A9CMS1_ARUDO</name>